<dbReference type="InterPro" id="IPR027417">
    <property type="entry name" value="P-loop_NTPase"/>
</dbReference>
<feature type="coiled-coil region" evidence="1">
    <location>
        <begin position="62"/>
        <end position="120"/>
    </location>
</feature>
<dbReference type="RefSeq" id="WP_125983361.1">
    <property type="nucleotide sequence ID" value="NZ_NGJS01000003.1"/>
</dbReference>
<dbReference type="OrthoDB" id="9795864at2"/>
<dbReference type="Pfam" id="PF07693">
    <property type="entry name" value="KAP_NTPase"/>
    <property type="match status" value="1"/>
</dbReference>
<dbReference type="PANTHER" id="PTHR22674">
    <property type="entry name" value="NTPASE, KAP FAMILY P-LOOP DOMAIN-CONTAINING 1"/>
    <property type="match status" value="1"/>
</dbReference>
<dbReference type="InterPro" id="IPR052754">
    <property type="entry name" value="NTPase_KAP_P-loop"/>
</dbReference>
<evidence type="ECO:0000313" key="5">
    <source>
        <dbReference type="Proteomes" id="UP000287857"/>
    </source>
</evidence>
<feature type="transmembrane region" description="Helical" evidence="2">
    <location>
        <begin position="206"/>
        <end position="227"/>
    </location>
</feature>
<protein>
    <recommendedName>
        <fullName evidence="3">KAP NTPase domain-containing protein</fullName>
    </recommendedName>
</protein>
<comment type="caution">
    <text evidence="4">The sequence shown here is derived from an EMBL/GenBank/DDBJ whole genome shotgun (WGS) entry which is preliminary data.</text>
</comment>
<dbReference type="PANTHER" id="PTHR22674:SF6">
    <property type="entry name" value="NTPASE KAP FAMILY P-LOOP DOMAIN-CONTAINING PROTEIN 1"/>
    <property type="match status" value="1"/>
</dbReference>
<dbReference type="SUPFAM" id="SSF52540">
    <property type="entry name" value="P-loop containing nucleoside triphosphate hydrolases"/>
    <property type="match status" value="1"/>
</dbReference>
<organism evidence="4 5">
    <name type="scientific">Vagococcus vulneris</name>
    <dbReference type="NCBI Taxonomy" id="1977869"/>
    <lineage>
        <taxon>Bacteria</taxon>
        <taxon>Bacillati</taxon>
        <taxon>Bacillota</taxon>
        <taxon>Bacilli</taxon>
        <taxon>Lactobacillales</taxon>
        <taxon>Enterococcaceae</taxon>
        <taxon>Vagococcus</taxon>
    </lineage>
</organism>
<keyword evidence="2" id="KW-1133">Transmembrane helix</keyword>
<evidence type="ECO:0000256" key="1">
    <source>
        <dbReference type="SAM" id="Coils"/>
    </source>
</evidence>
<feature type="domain" description="KAP NTPase" evidence="3">
    <location>
        <begin position="107"/>
        <end position="440"/>
    </location>
</feature>
<evidence type="ECO:0000256" key="2">
    <source>
        <dbReference type="SAM" id="Phobius"/>
    </source>
</evidence>
<keyword evidence="1" id="KW-0175">Coiled coil</keyword>
<keyword evidence="2" id="KW-0812">Transmembrane</keyword>
<keyword evidence="2" id="KW-0472">Membrane</keyword>
<name>A0A430A0H5_9ENTE</name>
<dbReference type="InterPro" id="IPR011646">
    <property type="entry name" value="KAP_P-loop"/>
</dbReference>
<gene>
    <name evidence="4" type="ORF">CBF37_03655</name>
</gene>
<evidence type="ECO:0000313" key="4">
    <source>
        <dbReference type="EMBL" id="RST99829.1"/>
    </source>
</evidence>
<evidence type="ECO:0000259" key="3">
    <source>
        <dbReference type="Pfam" id="PF07693"/>
    </source>
</evidence>
<reference evidence="4 5" key="1">
    <citation type="submission" date="2017-05" db="EMBL/GenBank/DDBJ databases">
        <title>Vagococcus spp. assemblies.</title>
        <authorList>
            <person name="Gulvik C.A."/>
        </authorList>
    </citation>
    <scope>NUCLEOTIDE SEQUENCE [LARGE SCALE GENOMIC DNA]</scope>
    <source>
        <strain evidence="4 5">SS1995</strain>
    </source>
</reference>
<keyword evidence="5" id="KW-1185">Reference proteome</keyword>
<proteinExistence type="predicted"/>
<dbReference type="EMBL" id="NGJS01000003">
    <property type="protein sequence ID" value="RST99829.1"/>
    <property type="molecule type" value="Genomic_DNA"/>
</dbReference>
<feature type="transmembrane region" description="Helical" evidence="2">
    <location>
        <begin position="239"/>
        <end position="256"/>
    </location>
</feature>
<dbReference type="AlphaFoldDB" id="A0A430A0H5"/>
<accession>A0A430A0H5</accession>
<sequence>MNDNTSEQKSLITSLEAKEKELNNEISNLEEFLFGPFDEPSFDDGYEEYIKQQNQHPQEIEYNRKVQQLNRVQEELGNIKRDIFLEENLTNIVKNSTKVINSDSLERDKLAQNLANLIKEQKQDSNLSIGILGEWGSGKTTFLNLIKKNLEPSDTVINFDASQYDDQEQIWYSLLSTVSNKYLSNGNEFSQKVKFIRKVLKEKKELSLIFMPLFTILILVILLTFFLMSIKDFSKTNPILQSFLAVISTGVGYIALESIKKSYQSLEKYFVSRNEQLLKQLKYPDYRKLLGTRDNVRTELAIFKDLIITKKTNQKNIVIMIDELDRCSEETIKNFFSSIDAFIDIPGIIFIFSFNPNIVYPAVARISETEQNPNNNIGVEFVEKYINLFFTLPSVISYKNYVNSLLEGISTENDINDLSKLIDFISNIKEISPREVKKLLDLSLIYHKEFTNFCYSEFSIVLILQYYFSIFDNLKKGIIDRTQFSKLNSYQLRKVITNDFSDDLLKLTIKLLPDINIETLNRNISEINKILKYTKY</sequence>
<dbReference type="Proteomes" id="UP000287857">
    <property type="component" value="Unassembled WGS sequence"/>
</dbReference>
<dbReference type="Gene3D" id="3.40.50.300">
    <property type="entry name" value="P-loop containing nucleotide triphosphate hydrolases"/>
    <property type="match status" value="1"/>
</dbReference>